<accession>A0ABV0Q4S5</accession>
<evidence type="ECO:0000259" key="1">
    <source>
        <dbReference type="PROSITE" id="PS50826"/>
    </source>
</evidence>
<name>A0ABV0Q4S5_9TELE</name>
<dbReference type="Pfam" id="PF02759">
    <property type="entry name" value="RUN"/>
    <property type="match status" value="1"/>
</dbReference>
<organism evidence="2 3">
    <name type="scientific">Xenoophorus captivus</name>
    <dbReference type="NCBI Taxonomy" id="1517983"/>
    <lineage>
        <taxon>Eukaryota</taxon>
        <taxon>Metazoa</taxon>
        <taxon>Chordata</taxon>
        <taxon>Craniata</taxon>
        <taxon>Vertebrata</taxon>
        <taxon>Euteleostomi</taxon>
        <taxon>Actinopterygii</taxon>
        <taxon>Neopterygii</taxon>
        <taxon>Teleostei</taxon>
        <taxon>Neoteleostei</taxon>
        <taxon>Acanthomorphata</taxon>
        <taxon>Ovalentaria</taxon>
        <taxon>Atherinomorphae</taxon>
        <taxon>Cyprinodontiformes</taxon>
        <taxon>Goodeidae</taxon>
        <taxon>Xenoophorus</taxon>
    </lineage>
</organism>
<reference evidence="2 3" key="1">
    <citation type="submission" date="2021-06" db="EMBL/GenBank/DDBJ databases">
        <authorList>
            <person name="Palmer J.M."/>
        </authorList>
    </citation>
    <scope>NUCLEOTIDE SEQUENCE [LARGE SCALE GENOMIC DNA]</scope>
    <source>
        <strain evidence="2 3">XC_2019</strain>
        <tissue evidence="2">Muscle</tissue>
    </source>
</reference>
<dbReference type="SUPFAM" id="SSF140741">
    <property type="entry name" value="RUN domain-like"/>
    <property type="match status" value="1"/>
</dbReference>
<proteinExistence type="predicted"/>
<keyword evidence="3" id="KW-1185">Reference proteome</keyword>
<dbReference type="PANTHER" id="PTHR47194:SF3">
    <property type="entry name" value="SORTING NEXIN 29"/>
    <property type="match status" value="1"/>
</dbReference>
<dbReference type="PANTHER" id="PTHR47194">
    <property type="entry name" value="SORTING NEXIN-29-RELATED"/>
    <property type="match status" value="1"/>
</dbReference>
<feature type="non-terminal residue" evidence="2">
    <location>
        <position position="1"/>
    </location>
</feature>
<dbReference type="InterPro" id="IPR037213">
    <property type="entry name" value="Run_dom_sf"/>
</dbReference>
<feature type="domain" description="RUN" evidence="1">
    <location>
        <begin position="1"/>
        <end position="118"/>
    </location>
</feature>
<protein>
    <recommendedName>
        <fullName evidence="1">RUN domain-containing protein</fullName>
    </recommendedName>
</protein>
<evidence type="ECO:0000313" key="3">
    <source>
        <dbReference type="Proteomes" id="UP001434883"/>
    </source>
</evidence>
<comment type="caution">
    <text evidence="2">The sequence shown here is derived from an EMBL/GenBank/DDBJ whole genome shotgun (WGS) entry which is preliminary data.</text>
</comment>
<dbReference type="InterPro" id="IPR004012">
    <property type="entry name" value="Run_dom"/>
</dbReference>
<gene>
    <name evidence="2" type="ORF">XENOCAPTIV_009511</name>
</gene>
<dbReference type="PROSITE" id="PS50826">
    <property type="entry name" value="RUN"/>
    <property type="match status" value="1"/>
</dbReference>
<evidence type="ECO:0000313" key="2">
    <source>
        <dbReference type="EMBL" id="MEQ2190772.1"/>
    </source>
</evidence>
<dbReference type="Proteomes" id="UP001434883">
    <property type="component" value="Unassembled WGS sequence"/>
</dbReference>
<dbReference type="EMBL" id="JAHRIN010000212">
    <property type="protein sequence ID" value="MEQ2190772.1"/>
    <property type="molecule type" value="Genomic_DNA"/>
</dbReference>
<dbReference type="Gene3D" id="1.20.58.900">
    <property type="match status" value="1"/>
</dbReference>
<sequence>LTFWLYVKEHLNRHELQRFYSLRHISSELGRGRAWLRCALNEHSLERYLHTLLADRPRLNSILFAINIDNSDLNGAVTRGGSTVSSLFKESTHGIGSLLKESTQGVSTLLREISTATAVVPGFTPKVDGASDPLPVLPRSTSAGRKRHQFLMHFQNGETTLTWLVVGSLSSVSTCSPVQVITHQTSADILIPINPADPQPVNSVEDAAVFPVQCDSTGSAENCESSRSQHAFRSAIISFTINRLMCGSSAAWS</sequence>